<reference evidence="1 3" key="1">
    <citation type="submission" date="2022-07" db="EMBL/GenBank/DDBJ databases">
        <title>Two temperate virus in Haloterrigena jeotgali A29.</title>
        <authorList>
            <person name="Deng X."/>
        </authorList>
    </citation>
    <scope>NUCLEOTIDE SEQUENCE [LARGE SCALE GENOMIC DNA]</scope>
    <source>
        <strain evidence="1 3">A29</strain>
    </source>
</reference>
<keyword evidence="3" id="KW-1185">Reference proteome</keyword>
<evidence type="ECO:0000313" key="1">
    <source>
        <dbReference type="EMBL" id="WMT07539.1"/>
    </source>
</evidence>
<dbReference type="AlphaFoldDB" id="A0AAF0PDM0"/>
<dbReference type="EMBL" id="CP101873">
    <property type="protein sequence ID" value="WMT07539.1"/>
    <property type="molecule type" value="Genomic_DNA"/>
</dbReference>
<accession>A0AAF0PDM0</accession>
<proteinExistence type="predicted"/>
<dbReference type="RefSeq" id="WP_158413764.1">
    <property type="nucleotide sequence ID" value="NZ_CP101873.1"/>
</dbReference>
<dbReference type="Proteomes" id="UP001224926">
    <property type="component" value="Chromosome"/>
</dbReference>
<evidence type="ECO:0000313" key="2">
    <source>
        <dbReference type="EMBL" id="WMT08171.1"/>
    </source>
</evidence>
<organism evidence="1 3">
    <name type="scientific">Natrinema thermotolerans</name>
    <dbReference type="NCBI Taxonomy" id="121872"/>
    <lineage>
        <taxon>Archaea</taxon>
        <taxon>Methanobacteriati</taxon>
        <taxon>Methanobacteriota</taxon>
        <taxon>Stenosarchaea group</taxon>
        <taxon>Halobacteria</taxon>
        <taxon>Halobacteriales</taxon>
        <taxon>Natrialbaceae</taxon>
        <taxon>Natrinema</taxon>
    </lineage>
</organism>
<evidence type="ECO:0000313" key="3">
    <source>
        <dbReference type="Proteomes" id="UP001224926"/>
    </source>
</evidence>
<gene>
    <name evidence="2" type="ORF">NP511_00705</name>
    <name evidence="1" type="ORF">NP511_19420</name>
</gene>
<protein>
    <submittedName>
        <fullName evidence="1">Uncharacterized protein</fullName>
    </submittedName>
</protein>
<name>A0AAF0PDM0_9EURY</name>
<dbReference type="EMBL" id="CP101873">
    <property type="protein sequence ID" value="WMT08171.1"/>
    <property type="molecule type" value="Genomic_DNA"/>
</dbReference>
<dbReference type="GeneID" id="84216158"/>
<sequence>MARPDASVIVPACDEADLSLRLRREETVVYDPTCPVGRSGSTTRDCS</sequence>